<evidence type="ECO:0000256" key="1">
    <source>
        <dbReference type="ARBA" id="ARBA00022741"/>
    </source>
</evidence>
<dbReference type="InterPro" id="IPR044742">
    <property type="entry name" value="DEAD/DEAH_RhlB"/>
</dbReference>
<dbReference type="KEGG" id="lga:LGAS_0420"/>
<dbReference type="GO" id="GO:0003724">
    <property type="term" value="F:RNA helicase activity"/>
    <property type="evidence" value="ECO:0007669"/>
    <property type="project" value="InterPro"/>
</dbReference>
<dbReference type="GO" id="GO:0016787">
    <property type="term" value="F:hydrolase activity"/>
    <property type="evidence" value="ECO:0007669"/>
    <property type="project" value="UniProtKB-KW"/>
</dbReference>
<dbReference type="Pfam" id="PF00270">
    <property type="entry name" value="DEAD"/>
    <property type="match status" value="1"/>
</dbReference>
<dbReference type="InterPro" id="IPR014014">
    <property type="entry name" value="RNA_helicase_DEAD_Q_motif"/>
</dbReference>
<gene>
    <name evidence="11" type="ordered locus">LGAS_0420</name>
</gene>
<comment type="similarity">
    <text evidence="5">Belongs to the DEAD box helicase family.</text>
</comment>
<evidence type="ECO:0000256" key="6">
    <source>
        <dbReference type="PROSITE-ProRule" id="PRU00552"/>
    </source>
</evidence>
<feature type="domain" description="Helicase ATP-binding" evidence="8">
    <location>
        <begin position="40"/>
        <end position="213"/>
    </location>
</feature>
<feature type="compositionally biased region" description="Basic residues" evidence="7">
    <location>
        <begin position="443"/>
        <end position="453"/>
    </location>
</feature>
<evidence type="ECO:0000313" key="11">
    <source>
        <dbReference type="EMBL" id="ABJ59825.1"/>
    </source>
</evidence>
<evidence type="ECO:0000256" key="4">
    <source>
        <dbReference type="ARBA" id="ARBA00022840"/>
    </source>
</evidence>
<dbReference type="PANTHER" id="PTHR47959">
    <property type="entry name" value="ATP-DEPENDENT RNA HELICASE RHLE-RELATED"/>
    <property type="match status" value="1"/>
</dbReference>
<dbReference type="InterPro" id="IPR050079">
    <property type="entry name" value="DEAD_box_RNA_helicase"/>
</dbReference>
<keyword evidence="3 11" id="KW-0347">Helicase</keyword>
<keyword evidence="2" id="KW-0378">Hydrolase</keyword>
<dbReference type="PROSITE" id="PS51194">
    <property type="entry name" value="HELICASE_CTER"/>
    <property type="match status" value="1"/>
</dbReference>
<dbReference type="PROSITE" id="PS51195">
    <property type="entry name" value="Q_MOTIF"/>
    <property type="match status" value="1"/>
</dbReference>
<feature type="compositionally biased region" description="Basic and acidic residues" evidence="7">
    <location>
        <begin position="428"/>
        <end position="442"/>
    </location>
</feature>
<evidence type="ECO:0000313" key="12">
    <source>
        <dbReference type="Proteomes" id="UP000000664"/>
    </source>
</evidence>
<dbReference type="SMART" id="SM00487">
    <property type="entry name" value="DEXDc"/>
    <property type="match status" value="1"/>
</dbReference>
<proteinExistence type="inferred from homology"/>
<feature type="domain" description="DEAD-box RNA helicase Q" evidence="10">
    <location>
        <begin position="9"/>
        <end position="37"/>
    </location>
</feature>
<evidence type="ECO:0000259" key="9">
    <source>
        <dbReference type="PROSITE" id="PS51194"/>
    </source>
</evidence>
<evidence type="ECO:0000256" key="7">
    <source>
        <dbReference type="SAM" id="MobiDB-lite"/>
    </source>
</evidence>
<evidence type="ECO:0000259" key="8">
    <source>
        <dbReference type="PROSITE" id="PS51192"/>
    </source>
</evidence>
<evidence type="ECO:0000256" key="2">
    <source>
        <dbReference type="ARBA" id="ARBA00022801"/>
    </source>
</evidence>
<evidence type="ECO:0000256" key="3">
    <source>
        <dbReference type="ARBA" id="ARBA00022806"/>
    </source>
</evidence>
<feature type="region of interest" description="Disordered" evidence="7">
    <location>
        <begin position="414"/>
        <end position="464"/>
    </location>
</feature>
<dbReference type="SMART" id="SM00490">
    <property type="entry name" value="HELICc"/>
    <property type="match status" value="1"/>
</dbReference>
<dbReference type="InterPro" id="IPR011545">
    <property type="entry name" value="DEAD/DEAH_box_helicase_dom"/>
</dbReference>
<reference evidence="11 12" key="1">
    <citation type="journal article" date="2006" name="Proc. Natl. Acad. Sci. U.S.A.">
        <title>Comparative genomics of the lactic acid bacteria.</title>
        <authorList>
            <person name="Makarova K."/>
            <person name="Slesarev A."/>
            <person name="Wolf Y."/>
            <person name="Sorokin A."/>
            <person name="Mirkin B."/>
            <person name="Koonin E."/>
            <person name="Pavlov A."/>
            <person name="Pavlova N."/>
            <person name="Karamychev V."/>
            <person name="Polouchine N."/>
            <person name="Shakhova V."/>
            <person name="Grigoriev I."/>
            <person name="Lou Y."/>
            <person name="Rohksar D."/>
            <person name="Lucas S."/>
            <person name="Huang K."/>
            <person name="Goodstein D.M."/>
            <person name="Hawkins T."/>
            <person name="Plengvidhya V."/>
            <person name="Welker D."/>
            <person name="Hughes J."/>
            <person name="Goh Y."/>
            <person name="Benson A."/>
            <person name="Baldwin K."/>
            <person name="Lee J.H."/>
            <person name="Diaz-Muniz I."/>
            <person name="Dosti B."/>
            <person name="Smeianov V."/>
            <person name="Wechter W."/>
            <person name="Barabote R."/>
            <person name="Lorca G."/>
            <person name="Altermann E."/>
            <person name="Barrangou R."/>
            <person name="Ganesan B."/>
            <person name="Xie Y."/>
            <person name="Rawsthorne H."/>
            <person name="Tamir D."/>
            <person name="Parker C."/>
            <person name="Breidt F."/>
            <person name="Broadbent J."/>
            <person name="Hutkins R."/>
            <person name="O'Sullivan D."/>
            <person name="Steele J."/>
            <person name="Unlu G."/>
            <person name="Saier M."/>
            <person name="Klaenhammer T."/>
            <person name="Richardson P."/>
            <person name="Kozyavkin S."/>
            <person name="Weimer B."/>
            <person name="Mills D."/>
        </authorList>
    </citation>
    <scope>NUCLEOTIDE SEQUENCE [LARGE SCALE GENOMIC DNA]</scope>
    <source>
        <strain evidence="12">ATCC 33323 / DSM 20243 / BCRC 14619 / CIP 102991 / JCM 1131 / KCTC 3163 / NCIMB 11718 / NCTC 13722 / AM63</strain>
    </source>
</reference>
<dbReference type="InterPro" id="IPR014001">
    <property type="entry name" value="Helicase_ATP-bd"/>
</dbReference>
<dbReference type="Pfam" id="PF00271">
    <property type="entry name" value="Helicase_C"/>
    <property type="match status" value="1"/>
</dbReference>
<accession>A0A830PMB1</accession>
<dbReference type="InterPro" id="IPR001650">
    <property type="entry name" value="Helicase_C-like"/>
</dbReference>
<sequence length="464" mass="52873">MKNMAQTNSIFQSEKIRPELRAGLEKINFSKPTKVQAAVIPALLSNKSVVVQAATGSGKTHAYLLPLLNMIDENAPVTQAVVTAPSRELANQLYKVARQLRDASGLNISIEYLGGGNDRNRQIEKAENRAPQLIIATPGRLHDFASKKVINLDNVKAFIIDEADMTLDMGFLSQMDEIISKLDKKVVLGAFSATIPVKLENFLRKYMSKPDFIVIDNPAIIAPTIQNDLIDVGSRDKKEILYKLLTMGQPYLALVFANTKKTVDELTNYLEEQGLKVAKIHGGITERERKRIIRQVREGQYQYVVASDLAARGIDVPGVSLVVNYEIPKDLEFVIHRIGRTGRNGLEGHAITLIYDEEMPQIEDLEKLGIHFDFKEIKNGELVERTHYHRRDNRQARSHKLDNRMIGMVKKTKKKVKPGYKKKIKQAIQKDRQQKRKIEERHQIRKAKRRRKREREQARGNFDN</sequence>
<keyword evidence="1" id="KW-0547">Nucleotide-binding</keyword>
<keyword evidence="4" id="KW-0067">ATP-binding</keyword>
<protein>
    <submittedName>
        <fullName evidence="11">Superfamily II DNA and RNA helicase</fullName>
    </submittedName>
</protein>
<dbReference type="PROSITE" id="PS51192">
    <property type="entry name" value="HELICASE_ATP_BIND_1"/>
    <property type="match status" value="1"/>
</dbReference>
<feature type="domain" description="Helicase C-terminal" evidence="9">
    <location>
        <begin position="236"/>
        <end position="394"/>
    </location>
</feature>
<feature type="short sequence motif" description="Q motif" evidence="6">
    <location>
        <begin position="9"/>
        <end position="37"/>
    </location>
</feature>
<dbReference type="InterPro" id="IPR027417">
    <property type="entry name" value="P-loop_NTPase"/>
</dbReference>
<dbReference type="AlphaFoldDB" id="A0A830PMB1"/>
<organism evidence="11 12">
    <name type="scientific">Lactobacillus gasseri (strain ATCC 33323 / DSM 20243 / BCRC 14619 / CIP 102991 / JCM 1131 / KCTC 3163 / NCIMB 11718 / NCTC 13722 / AM63)</name>
    <dbReference type="NCBI Taxonomy" id="324831"/>
    <lineage>
        <taxon>Bacteria</taxon>
        <taxon>Bacillati</taxon>
        <taxon>Bacillota</taxon>
        <taxon>Bacilli</taxon>
        <taxon>Lactobacillales</taxon>
        <taxon>Lactobacillaceae</taxon>
        <taxon>Lactobacillus</taxon>
    </lineage>
</organism>
<dbReference type="CDD" id="cd18787">
    <property type="entry name" value="SF2_C_DEAD"/>
    <property type="match status" value="1"/>
</dbReference>
<evidence type="ECO:0000259" key="10">
    <source>
        <dbReference type="PROSITE" id="PS51195"/>
    </source>
</evidence>
<evidence type="ECO:0000256" key="5">
    <source>
        <dbReference type="ARBA" id="ARBA00038437"/>
    </source>
</evidence>
<dbReference type="SUPFAM" id="SSF52540">
    <property type="entry name" value="P-loop containing nucleoside triphosphate hydrolases"/>
    <property type="match status" value="1"/>
</dbReference>
<dbReference type="EMBL" id="CP000413">
    <property type="protein sequence ID" value="ABJ59825.1"/>
    <property type="molecule type" value="Genomic_DNA"/>
</dbReference>
<feature type="compositionally biased region" description="Basic residues" evidence="7">
    <location>
        <begin position="414"/>
        <end position="425"/>
    </location>
</feature>
<dbReference type="GO" id="GO:0003676">
    <property type="term" value="F:nucleic acid binding"/>
    <property type="evidence" value="ECO:0007669"/>
    <property type="project" value="InterPro"/>
</dbReference>
<dbReference type="CDD" id="cd00268">
    <property type="entry name" value="DEADc"/>
    <property type="match status" value="1"/>
</dbReference>
<dbReference type="Proteomes" id="UP000000664">
    <property type="component" value="Chromosome"/>
</dbReference>
<dbReference type="Gene3D" id="3.40.50.300">
    <property type="entry name" value="P-loop containing nucleotide triphosphate hydrolases"/>
    <property type="match status" value="2"/>
</dbReference>
<dbReference type="GO" id="GO:0005829">
    <property type="term" value="C:cytosol"/>
    <property type="evidence" value="ECO:0007669"/>
    <property type="project" value="TreeGrafter"/>
</dbReference>
<name>A0A830PMB1_LACGA</name>
<dbReference type="PANTHER" id="PTHR47959:SF1">
    <property type="entry name" value="ATP-DEPENDENT RNA HELICASE DBPA"/>
    <property type="match status" value="1"/>
</dbReference>
<dbReference type="GO" id="GO:0005524">
    <property type="term" value="F:ATP binding"/>
    <property type="evidence" value="ECO:0007669"/>
    <property type="project" value="UniProtKB-KW"/>
</dbReference>